<gene>
    <name evidence="1" type="ORF">AFL01nite_18560</name>
</gene>
<dbReference type="Proteomes" id="UP000321769">
    <property type="component" value="Unassembled WGS sequence"/>
</dbReference>
<accession>A0A512HVQ1</accession>
<sequence>MSADGEVMRPVELLNHREESWSRKAAAVSLIAECDVNPEFTEQALGVLGQGYRVLNPKGRAEGWLRRWPAVHVMSTVLVATEHYSNGTFWPRLSELAGVAQDQQFQRAWGQAFLHNLEQLGLPRFEDVDDAGSTYVGRILLHSGVPTYCLPDFFTLVEERRRRTPGLSADAFVAWASSRPLPHVDKPVARFLKYGGEFAVDVVDRVFDLLDIASVGGNLDEVPLPDRFRQAALELAQAGSIARRSRRSASGLNAGADRHPRLFLDPFGRGLLLRLPAVSEAPDGTANWVVGMDGVRQRVATKALWPGSGEPAPPTDVSVRAPVRSVSAALESHGHLAVTLPVVDERDPLLAFDEEGTQLVPGVPWRVSTAWLLFPGQRDDLSVTGTLHVLTEASLPPGWVGWSLIQVDLTHVTSISHGDSAKAHPVRRAHSARIVVPTPIGGVRTRTGDPVFTAPPHIDLPPELGPDVTWEVSIVNGRGELLARRVGLTDPDQIWSEIPRPLFGAYALKVRGPWGRSASRDLVIVEGLTPTFSPVWRRFQVQGGLVPCEVRIDVNEAMHCDSASLSLDSHTVKSSIAITRGADSLHLSVEPAHMSVTHQSTQGVTGPTVQPPLLYTEDLAAEPGVLILSVGASAAPLLHVFDGKERLQVVEPGADARHGLHRFDLRKITDTMLAHPQLRLCVDPEGILEIANIRPHRLFSGLRITDGVIVLDDCVNLAGLTVIAYATRAPWRSGVQIPVSDGHASLPAELVQAGPLVVSVRVEDPWLPEPVPAWAQPGEATIVYDDGHLISADTEETALSAYLADMGPVPSDLKDLGRVWSTLARLDQMQVRERTRKQGELARLLAMDVSSSLIALTSSALDAAERLQVLIDSKLAAAPVQGAPVQVADLDWSRQSLVMSVLLLGAVDPAAHQQAIEEAVVSGGDLLRLAALGKDPAPQISALGPSHDLYDSSGPDVRAALESVAAFVPQGVVDPESRRLATFEFLKTRHDHNLGLVIPPAEKLLAQARVLFTRVGDPDSALAVDARSHPTNPTSWRTIPQLSMAFACGARHAAHGSATAAGWIDAHRRAWSQIVRACPDLVAADLILAELMINPPSLPDLEEAL</sequence>
<dbReference type="EMBL" id="BJZQ01000008">
    <property type="protein sequence ID" value="GEO89529.1"/>
    <property type="molecule type" value="Genomic_DNA"/>
</dbReference>
<protein>
    <submittedName>
        <fullName evidence="1">Uncharacterized protein</fullName>
    </submittedName>
</protein>
<organism evidence="1 2">
    <name type="scientific">Aeromicrobium flavum</name>
    <dbReference type="NCBI Taxonomy" id="416568"/>
    <lineage>
        <taxon>Bacteria</taxon>
        <taxon>Bacillati</taxon>
        <taxon>Actinomycetota</taxon>
        <taxon>Actinomycetes</taxon>
        <taxon>Propionibacteriales</taxon>
        <taxon>Nocardioidaceae</taxon>
        <taxon>Aeromicrobium</taxon>
    </lineage>
</organism>
<evidence type="ECO:0000313" key="2">
    <source>
        <dbReference type="Proteomes" id="UP000321769"/>
    </source>
</evidence>
<dbReference type="AlphaFoldDB" id="A0A512HVQ1"/>
<reference evidence="1 2" key="1">
    <citation type="submission" date="2019-07" db="EMBL/GenBank/DDBJ databases">
        <title>Whole genome shotgun sequence of Aeromicrobium flavum NBRC 107625.</title>
        <authorList>
            <person name="Hosoyama A."/>
            <person name="Uohara A."/>
            <person name="Ohji S."/>
            <person name="Ichikawa N."/>
        </authorList>
    </citation>
    <scope>NUCLEOTIDE SEQUENCE [LARGE SCALE GENOMIC DNA]</scope>
    <source>
        <strain evidence="1 2">NBRC 107625</strain>
    </source>
</reference>
<name>A0A512HVQ1_9ACTN</name>
<proteinExistence type="predicted"/>
<evidence type="ECO:0000313" key="1">
    <source>
        <dbReference type="EMBL" id="GEO89529.1"/>
    </source>
</evidence>
<keyword evidence="2" id="KW-1185">Reference proteome</keyword>
<comment type="caution">
    <text evidence="1">The sequence shown here is derived from an EMBL/GenBank/DDBJ whole genome shotgun (WGS) entry which is preliminary data.</text>
</comment>